<evidence type="ECO:0000259" key="2">
    <source>
        <dbReference type="Pfam" id="PF01266"/>
    </source>
</evidence>
<keyword evidence="4" id="KW-1185">Reference proteome</keyword>
<dbReference type="InterPro" id="IPR006076">
    <property type="entry name" value="FAD-dep_OxRdtase"/>
</dbReference>
<geneLocation type="plasmid" evidence="3">
    <name>unnamed1</name>
</geneLocation>
<sequence length="415" mass="43601">MTTVVVIGAGVVGLSAALALQARGLTVTVIDRSGPAAGASAGNAGAFAFTDILPLASPGILRKAPRWLLDPLGPLSVPPAYALQIAPWMFRFWRACSPRAVAASTTAQTALMDLSKAELEPFLAATGTAHMLAKRGNLQVYEGPDEFRASLPGWQARTDHGIEFQHMTPGEMADVQPGLAPRFTHGTFTPGWYSIADPKLYTEALATRFRANGGTLRIADAAAITPTDTGATLAFTDGTTLDACRIVVAAGAFSHRLARTLGEKIPLETERGYNTTLPADAFDIRTQITFGGHGFVVSRLSTGIRVGGAVELGGLSLPPNYKRADSMLRKAQTFLPGLNPQGGTQWMGFRPSLPDSLPAIGRAKATPNVIYAFGHGHLGLTQSAGTARLIADLVTGATPALDLSPFSPQRFQGFA</sequence>
<accession>A0A2S0USB3</accession>
<dbReference type="Proteomes" id="UP000244496">
    <property type="component" value="Plasmid unnamed1"/>
</dbReference>
<keyword evidence="3" id="KW-0614">Plasmid</keyword>
<dbReference type="GO" id="GO:0005737">
    <property type="term" value="C:cytoplasm"/>
    <property type="evidence" value="ECO:0007669"/>
    <property type="project" value="TreeGrafter"/>
</dbReference>
<name>A0A2S0USB3_9RHOB</name>
<dbReference type="PANTHER" id="PTHR13847">
    <property type="entry name" value="SARCOSINE DEHYDROGENASE-RELATED"/>
    <property type="match status" value="1"/>
</dbReference>
<dbReference type="GO" id="GO:0016491">
    <property type="term" value="F:oxidoreductase activity"/>
    <property type="evidence" value="ECO:0007669"/>
    <property type="project" value="UniProtKB-KW"/>
</dbReference>
<gene>
    <name evidence="3" type="ORF">HYN69_18905</name>
</gene>
<dbReference type="Gene3D" id="3.30.9.10">
    <property type="entry name" value="D-Amino Acid Oxidase, subunit A, domain 2"/>
    <property type="match status" value="1"/>
</dbReference>
<keyword evidence="1" id="KW-0560">Oxidoreductase</keyword>
<evidence type="ECO:0000313" key="4">
    <source>
        <dbReference type="Proteomes" id="UP000244496"/>
    </source>
</evidence>
<evidence type="ECO:0000313" key="3">
    <source>
        <dbReference type="EMBL" id="AWB50662.1"/>
    </source>
</evidence>
<dbReference type="SUPFAM" id="SSF54373">
    <property type="entry name" value="FAD-linked reductases, C-terminal domain"/>
    <property type="match status" value="1"/>
</dbReference>
<proteinExistence type="predicted"/>
<protein>
    <submittedName>
        <fullName evidence="3">Amino acid dehydrogenase</fullName>
    </submittedName>
</protein>
<reference evidence="3 4" key="1">
    <citation type="submission" date="2018-04" db="EMBL/GenBank/DDBJ databases">
        <title>Genome sequencing of Gemmobacter.</title>
        <authorList>
            <person name="Yi H."/>
            <person name="Baek M.-G."/>
        </authorList>
    </citation>
    <scope>NUCLEOTIDE SEQUENCE [LARGE SCALE GENOMIC DNA]</scope>
    <source>
        <strain evidence="3 4">HYN0069</strain>
        <plasmid evidence="4">Plasmid unnamed1</plasmid>
    </source>
</reference>
<dbReference type="PANTHER" id="PTHR13847:SF289">
    <property type="entry name" value="GLYCINE OXIDASE"/>
    <property type="match status" value="1"/>
</dbReference>
<dbReference type="Pfam" id="PF01266">
    <property type="entry name" value="DAO"/>
    <property type="match status" value="1"/>
</dbReference>
<evidence type="ECO:0000256" key="1">
    <source>
        <dbReference type="ARBA" id="ARBA00023002"/>
    </source>
</evidence>
<dbReference type="Gene3D" id="3.50.50.60">
    <property type="entry name" value="FAD/NAD(P)-binding domain"/>
    <property type="match status" value="2"/>
</dbReference>
<organism evidence="3 4">
    <name type="scientific">Paragemmobacter aquarius</name>
    <dbReference type="NCBI Taxonomy" id="2169400"/>
    <lineage>
        <taxon>Bacteria</taxon>
        <taxon>Pseudomonadati</taxon>
        <taxon>Pseudomonadota</taxon>
        <taxon>Alphaproteobacteria</taxon>
        <taxon>Rhodobacterales</taxon>
        <taxon>Paracoccaceae</taxon>
        <taxon>Paragemmobacter</taxon>
    </lineage>
</organism>
<dbReference type="SUPFAM" id="SSF51905">
    <property type="entry name" value="FAD/NAD(P)-binding domain"/>
    <property type="match status" value="1"/>
</dbReference>
<feature type="domain" description="FAD dependent oxidoreductase" evidence="2">
    <location>
        <begin position="4"/>
        <end position="393"/>
    </location>
</feature>
<dbReference type="InterPro" id="IPR036188">
    <property type="entry name" value="FAD/NAD-bd_sf"/>
</dbReference>
<dbReference type="OrthoDB" id="9805337at2"/>
<dbReference type="EMBL" id="CP028919">
    <property type="protein sequence ID" value="AWB50662.1"/>
    <property type="molecule type" value="Genomic_DNA"/>
</dbReference>
<dbReference type="KEGG" id="geh:HYN69_18905"/>
<dbReference type="RefSeq" id="WP_108437467.1">
    <property type="nucleotide sequence ID" value="NZ_CP028919.1"/>
</dbReference>
<dbReference type="AlphaFoldDB" id="A0A2S0USB3"/>